<evidence type="ECO:0000256" key="3">
    <source>
        <dbReference type="ARBA" id="ARBA00022833"/>
    </source>
</evidence>
<dbReference type="InterPro" id="IPR038441">
    <property type="entry name" value="THAP_Znf_sf"/>
</dbReference>
<dbReference type="PROSITE" id="PS50950">
    <property type="entry name" value="ZF_THAP"/>
    <property type="match status" value="1"/>
</dbReference>
<evidence type="ECO:0000256" key="2">
    <source>
        <dbReference type="ARBA" id="ARBA00022771"/>
    </source>
</evidence>
<dbReference type="GO" id="GO:0071897">
    <property type="term" value="P:DNA biosynthetic process"/>
    <property type="evidence" value="ECO:0007669"/>
    <property type="project" value="UniProtKB-ARBA"/>
</dbReference>
<dbReference type="KEGG" id="api:103308353"/>
<dbReference type="PANTHER" id="PTHR47331">
    <property type="entry name" value="PHD-TYPE DOMAIN-CONTAINING PROTEIN"/>
    <property type="match status" value="1"/>
</dbReference>
<evidence type="ECO:0000313" key="7">
    <source>
        <dbReference type="EnsemblMetazoa" id="XP_029345921.1"/>
    </source>
</evidence>
<dbReference type="SMART" id="SM00980">
    <property type="entry name" value="THAP"/>
    <property type="match status" value="1"/>
</dbReference>
<feature type="domain" description="THAP-type" evidence="6">
    <location>
        <begin position="990"/>
        <end position="1076"/>
    </location>
</feature>
<dbReference type="InterPro" id="IPR021896">
    <property type="entry name" value="THAP9-like_HTH"/>
</dbReference>
<dbReference type="Pfam" id="PF12017">
    <property type="entry name" value="Tnp_P_element"/>
    <property type="match status" value="1"/>
</dbReference>
<evidence type="ECO:0000256" key="1">
    <source>
        <dbReference type="ARBA" id="ARBA00022723"/>
    </source>
</evidence>
<reference evidence="7" key="2">
    <citation type="submission" date="2022-06" db="UniProtKB">
        <authorList>
            <consortium name="EnsemblMetazoa"/>
        </authorList>
    </citation>
    <scope>IDENTIFICATION</scope>
</reference>
<dbReference type="InterPro" id="IPR043502">
    <property type="entry name" value="DNA/RNA_pol_sf"/>
</dbReference>
<proteinExistence type="predicted"/>
<dbReference type="Proteomes" id="UP000007819">
    <property type="component" value="Chromosome A2"/>
</dbReference>
<reference evidence="8" key="1">
    <citation type="submission" date="2010-06" db="EMBL/GenBank/DDBJ databases">
        <authorList>
            <person name="Jiang H."/>
            <person name="Abraham K."/>
            <person name="Ali S."/>
            <person name="Alsbrooks S.L."/>
            <person name="Anim B.N."/>
            <person name="Anosike U.S."/>
            <person name="Attaway T."/>
            <person name="Bandaranaike D.P."/>
            <person name="Battles P.K."/>
            <person name="Bell S.N."/>
            <person name="Bell A.V."/>
            <person name="Beltran B."/>
            <person name="Bickham C."/>
            <person name="Bustamante Y."/>
            <person name="Caleb T."/>
            <person name="Canada A."/>
            <person name="Cardenas V."/>
            <person name="Carter K."/>
            <person name="Chacko J."/>
            <person name="Chandrabose M.N."/>
            <person name="Chavez D."/>
            <person name="Chavez A."/>
            <person name="Chen L."/>
            <person name="Chu H.-S."/>
            <person name="Claassen K.J."/>
            <person name="Cockrell R."/>
            <person name="Collins M."/>
            <person name="Cooper J.A."/>
            <person name="Cree A."/>
            <person name="Curry S.M."/>
            <person name="Da Y."/>
            <person name="Dao M.D."/>
            <person name="Das B."/>
            <person name="Davila M.-L."/>
            <person name="Davy-Carroll L."/>
            <person name="Denson S."/>
            <person name="Dinh H."/>
            <person name="Ebong V.E."/>
            <person name="Edwards J.R."/>
            <person name="Egan A."/>
            <person name="El-Daye J."/>
            <person name="Escobedo L."/>
            <person name="Fernandez S."/>
            <person name="Fernando P.R."/>
            <person name="Flagg N."/>
            <person name="Forbes L.D."/>
            <person name="Fowler R.G."/>
            <person name="Fu Q."/>
            <person name="Gabisi R.A."/>
            <person name="Ganer J."/>
            <person name="Garbino Pronczuk A."/>
            <person name="Garcia R.M."/>
            <person name="Garner T."/>
            <person name="Garrett T.E."/>
            <person name="Gonzalez D.A."/>
            <person name="Hamid H."/>
            <person name="Hawkins E.S."/>
            <person name="Hirani K."/>
            <person name="Hogues M.E."/>
            <person name="Hollins B."/>
            <person name="Hsiao C.-H."/>
            <person name="Jabil R."/>
            <person name="James M.L."/>
            <person name="Jhangiani S.N."/>
            <person name="Johnson B."/>
            <person name="Johnson Q."/>
            <person name="Joshi V."/>
            <person name="Kalu J.B."/>
            <person name="Kam C."/>
            <person name="Kashfia A."/>
            <person name="Keebler J."/>
            <person name="Kisamo H."/>
            <person name="Kovar C.L."/>
            <person name="Lago L.A."/>
            <person name="Lai C.-Y."/>
            <person name="Laidlaw J."/>
            <person name="Lara F."/>
            <person name="Le T.-K."/>
            <person name="Lee S.L."/>
            <person name="Legall F.H."/>
            <person name="Lemon S.J."/>
            <person name="Lewis L.R."/>
            <person name="Li B."/>
            <person name="Liu Y."/>
            <person name="Liu Y.-S."/>
            <person name="Lopez J."/>
            <person name="Lozado R.J."/>
            <person name="Lu J."/>
            <person name="Madu R.C."/>
            <person name="Maheshwari M."/>
            <person name="Maheshwari R."/>
            <person name="Malloy K."/>
            <person name="Martinez E."/>
            <person name="Mathew T."/>
            <person name="Mercado I.C."/>
            <person name="Mercado C."/>
            <person name="Meyer B."/>
            <person name="Montgomery K."/>
            <person name="Morgan M.B."/>
            <person name="Munidasa M."/>
            <person name="Nazareth L.V."/>
            <person name="Nelson J."/>
            <person name="Ng B.M."/>
            <person name="Nguyen N.B."/>
            <person name="Nguyen P.Q."/>
            <person name="Nguyen T."/>
            <person name="Obregon M."/>
            <person name="Okwuonu G.O."/>
            <person name="Onwere C.G."/>
            <person name="Orozco G."/>
            <person name="Parra A."/>
            <person name="Patel S."/>
            <person name="Patil S."/>
            <person name="Perez A."/>
            <person name="Perez Y."/>
            <person name="Pham C."/>
            <person name="Primus E.L."/>
            <person name="Pu L.-L."/>
            <person name="Puazo M."/>
            <person name="Qin X."/>
            <person name="Quiroz J.B."/>
            <person name="Reese J."/>
            <person name="Richards S."/>
            <person name="Rives C.M."/>
            <person name="Robberts R."/>
            <person name="Ruiz S.J."/>
            <person name="Ruiz M.J."/>
            <person name="Santibanez J."/>
            <person name="Schneider B.W."/>
            <person name="Sisson I."/>
            <person name="Smith M."/>
            <person name="Sodergren E."/>
            <person name="Song X.-Z."/>
            <person name="Song B.B."/>
            <person name="Summersgill H."/>
            <person name="Thelus R."/>
            <person name="Thornton R.D."/>
            <person name="Trejos Z.Y."/>
            <person name="Usmani K."/>
            <person name="Vattathil S."/>
            <person name="Villasana D."/>
            <person name="Walker D.L."/>
            <person name="Wang S."/>
            <person name="Wang K."/>
            <person name="White C.S."/>
            <person name="Williams A.C."/>
            <person name="Williamson J."/>
            <person name="Wilson K."/>
            <person name="Woghiren I.O."/>
            <person name="Woodworth J.R."/>
            <person name="Worley K.C."/>
            <person name="Wright R.A."/>
            <person name="Wu W."/>
            <person name="Young L."/>
            <person name="Zhang L."/>
            <person name="Zhang J."/>
            <person name="Zhu Y."/>
            <person name="Muzny D.M."/>
            <person name="Weinstock G."/>
            <person name="Gibbs R.A."/>
        </authorList>
    </citation>
    <scope>NUCLEOTIDE SEQUENCE [LARGE SCALE GENOMIC DNA]</scope>
    <source>
        <strain evidence="8">LSR1</strain>
    </source>
</reference>
<evidence type="ECO:0000259" key="6">
    <source>
        <dbReference type="PROSITE" id="PS50950"/>
    </source>
</evidence>
<dbReference type="RefSeq" id="XP_029345921.1">
    <property type="nucleotide sequence ID" value="XM_029490061.1"/>
</dbReference>
<keyword evidence="8" id="KW-1185">Reference proteome</keyword>
<dbReference type="PANTHER" id="PTHR47331:SF5">
    <property type="entry name" value="RIBONUCLEASE H"/>
    <property type="match status" value="1"/>
</dbReference>
<evidence type="ECO:0000313" key="8">
    <source>
        <dbReference type="Proteomes" id="UP000007819"/>
    </source>
</evidence>
<dbReference type="EnsemblMetazoa" id="XM_029490061.1">
    <property type="protein sequence ID" value="XP_029345921.1"/>
    <property type="gene ID" value="LOC103308353"/>
</dbReference>
<dbReference type="SUPFAM" id="SSF56672">
    <property type="entry name" value="DNA/RNA polymerases"/>
    <property type="match status" value="1"/>
</dbReference>
<dbReference type="OrthoDB" id="6580640at2759"/>
<dbReference type="GO" id="GO:0008270">
    <property type="term" value="F:zinc ion binding"/>
    <property type="evidence" value="ECO:0007669"/>
    <property type="project" value="UniProtKB-KW"/>
</dbReference>
<keyword evidence="1" id="KW-0479">Metal-binding</keyword>
<evidence type="ECO:0000256" key="5">
    <source>
        <dbReference type="PROSITE-ProRule" id="PRU00309"/>
    </source>
</evidence>
<keyword evidence="3" id="KW-0862">Zinc</keyword>
<protein>
    <recommendedName>
        <fullName evidence="6">THAP-type domain-containing protein</fullName>
    </recommendedName>
</protein>
<dbReference type="GeneID" id="103308353"/>
<dbReference type="InterPro" id="IPR008042">
    <property type="entry name" value="Retrotrans_Pao"/>
</dbReference>
<dbReference type="Pfam" id="PF03564">
    <property type="entry name" value="DUF1759"/>
    <property type="match status" value="1"/>
</dbReference>
<evidence type="ECO:0000256" key="4">
    <source>
        <dbReference type="ARBA" id="ARBA00023125"/>
    </source>
</evidence>
<dbReference type="CDD" id="cd01644">
    <property type="entry name" value="RT_pepA17"/>
    <property type="match status" value="1"/>
</dbReference>
<sequence length="1284" mass="143568">MADVIYNDAKSRIIRCVTKLKSFAQASIDFNNDRTNSGKRAKIAKMISELVTLRNAVEDDVQRMESAVNSNTAPAEITDNSESQTLITSFDSLYYELAAFADVHKLTMSSSMDAAASSFSNQTSGQHQLSAFQLPKRTFPVFSGEMTEWQGFDDLFNSILSHAPELPDVERFEFLKMSLKGEALSLISHLALTATNYTSAWKILRSRYGNKRDLARIHLHALLANQIVKSNDGSSIKTQINTILENTAALDNLDFVTRQWSPLLVHIVEKHLDYELRARWELVVGENHYPQISDFVDFLRTHLRSAEIYSSSTTSSTSSVKPCPLCNAPHSIRSCTLFTDKPPNERFHIAKTHRLCINCLGTGHSSARCPSTYKCQSCKKSHHSLLHFNPTANKPNTFGSVSSNTLSTKTAAPVPGAELHVTTTSCLVRGQPQRIVLLSTAVVDVYAADGRRHALRALLDSGSQASFITERAACALMLRQFRSSVSVTTFASSDSTVVRGKCSIKMSPSGQQAPSFSLDVSIVPHITGPTPQIPVTFGHWDHINSLSLADPSYNTPGPIDLLIGADLLPSVFLDGTRKGQVGEPLAMNSVFGWVLMGPTEFYDRSSVATLSVNISEPIDSLIKKFWELEELPTACHLSPADVAAEKIYTSTTTRLSSGRFVVTLPFLKPRPLLGDSRTLALQRFKALECRLNRNKDLQDQYAEFMRDYLTAGHMELIPSSEQGHPFHYYIPHHCVLKPDSLTTKLRVVFNASAKTSAGISLNDSMYTGPKLQPDIQVVLLRARLWKYLFMADIKQMYRQILIRPADRDYLRILWRFSSTSPIDEYRLCTVTYGTSAAPFQALRTVRELANLDGAKWPIAASVLLNDTFVDDILTGANSTETALECQTQLINLCAMAQFQLRKWASNNSQLLQTVPEEARAISPSVLFDSSDHSDLKVLGLKWDPVADNFSFKAKPSAVTPTKRTVLSDIARIFDPLGLLSPITFWTKHVMQQLWIAGIKWDEEIPKDIAVMWTRYQFPLKNAERNQQWVNAVGRKGFIPTKHSKVCSDHFHQNDFEKKCGGSYLLKLKATAVPSIFPNYSDIISKAKKQCLEVEQFQVAGPSSYIPCTETNEPEEIHYDVGCVVDDDNTSVKIISPLESTSNIQECNLLTQNSSPPTPLLITPSKVSCVRSLFNISLPKRPKFSPSKSELKKKIKSLQQRIRRETEELLMEKFDGTTLDIFRNVVKNKGKKSTGCRFSKKIKEFSLTLHYYSPKAYEYASLVTERFLFVSMVTIIIVHQHMVNS</sequence>
<dbReference type="InterPro" id="IPR005312">
    <property type="entry name" value="DUF1759"/>
</dbReference>
<dbReference type="Gene3D" id="6.20.210.20">
    <property type="entry name" value="THAP domain"/>
    <property type="match status" value="1"/>
</dbReference>
<organism evidence="7 8">
    <name type="scientific">Acyrthosiphon pisum</name>
    <name type="common">Pea aphid</name>
    <dbReference type="NCBI Taxonomy" id="7029"/>
    <lineage>
        <taxon>Eukaryota</taxon>
        <taxon>Metazoa</taxon>
        <taxon>Ecdysozoa</taxon>
        <taxon>Arthropoda</taxon>
        <taxon>Hexapoda</taxon>
        <taxon>Insecta</taxon>
        <taxon>Pterygota</taxon>
        <taxon>Neoptera</taxon>
        <taxon>Paraneoptera</taxon>
        <taxon>Hemiptera</taxon>
        <taxon>Sternorrhyncha</taxon>
        <taxon>Aphidomorpha</taxon>
        <taxon>Aphidoidea</taxon>
        <taxon>Aphididae</taxon>
        <taxon>Macrosiphini</taxon>
        <taxon>Acyrthosiphon</taxon>
    </lineage>
</organism>
<dbReference type="Pfam" id="PF05380">
    <property type="entry name" value="Peptidase_A17"/>
    <property type="match status" value="1"/>
</dbReference>
<name>A0A8R2NT16_ACYPI</name>
<dbReference type="SMART" id="SM00692">
    <property type="entry name" value="DM3"/>
    <property type="match status" value="1"/>
</dbReference>
<keyword evidence="2 5" id="KW-0863">Zinc-finger</keyword>
<dbReference type="GO" id="GO:0003677">
    <property type="term" value="F:DNA binding"/>
    <property type="evidence" value="ECO:0007669"/>
    <property type="project" value="UniProtKB-UniRule"/>
</dbReference>
<dbReference type="SUPFAM" id="SSF57716">
    <property type="entry name" value="Glucocorticoid receptor-like (DNA-binding domain)"/>
    <property type="match status" value="1"/>
</dbReference>
<accession>A0A8R2NT16</accession>
<keyword evidence="4 5" id="KW-0238">DNA-binding</keyword>
<dbReference type="InterPro" id="IPR006612">
    <property type="entry name" value="THAP_Znf"/>
</dbReference>